<dbReference type="OMA" id="QHPENEN"/>
<dbReference type="Proteomes" id="UP000215914">
    <property type="component" value="Chromosome 11"/>
</dbReference>
<dbReference type="InterPro" id="IPR008942">
    <property type="entry name" value="ENTH_VHS"/>
</dbReference>
<dbReference type="GO" id="GO:0016020">
    <property type="term" value="C:membrane"/>
    <property type="evidence" value="ECO:0007669"/>
    <property type="project" value="UniProtKB-SubCell"/>
</dbReference>
<evidence type="ECO:0000256" key="5">
    <source>
        <dbReference type="ARBA" id="ARBA00023136"/>
    </source>
</evidence>
<evidence type="ECO:0000259" key="7">
    <source>
        <dbReference type="PROSITE" id="PS50909"/>
    </source>
</evidence>
<keyword evidence="9" id="KW-1185">Reference proteome</keyword>
<dbReference type="Pfam" id="PF03127">
    <property type="entry name" value="GAT"/>
    <property type="match status" value="1"/>
</dbReference>
<dbReference type="PANTHER" id="PTHR45898:SF27">
    <property type="entry name" value="TARGET OF MYB PROTEIN"/>
    <property type="match status" value="1"/>
</dbReference>
<dbReference type="SUPFAM" id="SSF48464">
    <property type="entry name" value="ENTH/VHS domain"/>
    <property type="match status" value="1"/>
</dbReference>
<dbReference type="SMART" id="SM00288">
    <property type="entry name" value="VHS"/>
    <property type="match status" value="1"/>
</dbReference>
<evidence type="ECO:0000256" key="4">
    <source>
        <dbReference type="ARBA" id="ARBA00022927"/>
    </source>
</evidence>
<evidence type="ECO:0000256" key="1">
    <source>
        <dbReference type="ARBA" id="ARBA00004170"/>
    </source>
</evidence>
<dbReference type="GO" id="GO:0043328">
    <property type="term" value="P:protein transport to vacuole involved in ubiquitin-dependent protein catabolic process via the multivesicular body sorting pathway"/>
    <property type="evidence" value="ECO:0007669"/>
    <property type="project" value="InterPro"/>
</dbReference>
<dbReference type="STRING" id="4232.A0A251TFG7"/>
<dbReference type="InterPro" id="IPR002014">
    <property type="entry name" value="VHS_dom"/>
</dbReference>
<keyword evidence="5" id="KW-0472">Membrane</keyword>
<dbReference type="Gene3D" id="1.25.40.90">
    <property type="match status" value="1"/>
</dbReference>
<dbReference type="EMBL" id="CM007900">
    <property type="protein sequence ID" value="OTG09326.1"/>
    <property type="molecule type" value="Genomic_DNA"/>
</dbReference>
<sequence length="680" mass="75102">MVNSMVARATNNMLMGPDWAMNLEICDVCNRDPVQAKDVVKGIKKRLGSRNPKSQLLALTLLESVVKNCGDVVHLNVAERNLLHDMIKIPDYHVKEKILILIDTWQEAFGGERGRYPQYYVAYLELLRLGVTFPEKSAREGPVLTPPQTHPITSVPYNPQHPENENETRVHTAEADFPTLSLTEMQNARGVMDVLAEMLTAVDPTKKEGLRQEVVVDLVEQCRTYKRRLVHLVNSTSDESLLSLGLALNDDLQRVLAKHEALLTTTHVVSSEKSNAEKSTPETSRAIVPVTTPLGATDTKQVGSTSGAADQPDLISLAPATTNGQSTSSAIVNFDLLSGDDFDTSTASNALAIVPVGETQPATPVSQQNALALVSVLSPQTQQPRNMSARQTSFYQNRNVAQNQSWAPNNQGNNPFGVTMNNGLPPAPWEAPHADNQLVVAGSMQYSQPHGIQTPGNINMNINNQMGQQIYPQQMGQQMYPQQMGQQMYPQQLGQQMYTNQMGQQVYGNQVGQQMYGNQMGQQAYGNQMGQQVYGNQMGQQMYGNQMGQQMYGNQMGQQMYGNQMGQQMYGNQMGQQQMYNSQMGQQMYNNQMGQAYGYGPISVYGQQQNGQYIGKSMPGMPVRDDNFLTSTVYTGPSMANASYVHVSKTQKSEDKLFGDLVDFSKVKPKKMTPGIGERV</sequence>
<dbReference type="FunCoup" id="A0A251TFG7">
    <property type="interactions" value="3878"/>
</dbReference>
<dbReference type="Pfam" id="PF00790">
    <property type="entry name" value="VHS"/>
    <property type="match status" value="1"/>
</dbReference>
<gene>
    <name evidence="8" type="ORF">HannXRQ_Chr11g0351721</name>
</gene>
<evidence type="ECO:0000313" key="9">
    <source>
        <dbReference type="Proteomes" id="UP000215914"/>
    </source>
</evidence>
<evidence type="ECO:0000256" key="2">
    <source>
        <dbReference type="ARBA" id="ARBA00007708"/>
    </source>
</evidence>
<dbReference type="PANTHER" id="PTHR45898">
    <property type="entry name" value="TOM1-LIKE PROTEIN"/>
    <property type="match status" value="1"/>
</dbReference>
<evidence type="ECO:0000313" key="8">
    <source>
        <dbReference type="EMBL" id="OTG09326.1"/>
    </source>
</evidence>
<comment type="similarity">
    <text evidence="2">Belongs to the TOM1 family.</text>
</comment>
<dbReference type="CDD" id="cd03561">
    <property type="entry name" value="VHS"/>
    <property type="match status" value="1"/>
</dbReference>
<dbReference type="GO" id="GO:0035091">
    <property type="term" value="F:phosphatidylinositol binding"/>
    <property type="evidence" value="ECO:0007669"/>
    <property type="project" value="InterPro"/>
</dbReference>
<dbReference type="GO" id="GO:0043130">
    <property type="term" value="F:ubiquitin binding"/>
    <property type="evidence" value="ECO:0007669"/>
    <property type="project" value="InterPro"/>
</dbReference>
<evidence type="ECO:0000259" key="6">
    <source>
        <dbReference type="PROSITE" id="PS50179"/>
    </source>
</evidence>
<name>A0A251TFG7_HELAN</name>
<accession>A0A251TFG7</accession>
<feature type="domain" description="VHS" evidence="6">
    <location>
        <begin position="9"/>
        <end position="134"/>
    </location>
</feature>
<dbReference type="InterPro" id="IPR004152">
    <property type="entry name" value="GAT_dom"/>
</dbReference>
<dbReference type="AlphaFoldDB" id="A0A251TFG7"/>
<reference evidence="9" key="1">
    <citation type="journal article" date="2017" name="Nature">
        <title>The sunflower genome provides insights into oil metabolism, flowering and Asterid evolution.</title>
        <authorList>
            <person name="Badouin H."/>
            <person name="Gouzy J."/>
            <person name="Grassa C.J."/>
            <person name="Murat F."/>
            <person name="Staton S.E."/>
            <person name="Cottret L."/>
            <person name="Lelandais-Briere C."/>
            <person name="Owens G.L."/>
            <person name="Carrere S."/>
            <person name="Mayjonade B."/>
            <person name="Legrand L."/>
            <person name="Gill N."/>
            <person name="Kane N.C."/>
            <person name="Bowers J.E."/>
            <person name="Hubner S."/>
            <person name="Bellec A."/>
            <person name="Berard A."/>
            <person name="Berges H."/>
            <person name="Blanchet N."/>
            <person name="Boniface M.C."/>
            <person name="Brunel D."/>
            <person name="Catrice O."/>
            <person name="Chaidir N."/>
            <person name="Claudel C."/>
            <person name="Donnadieu C."/>
            <person name="Faraut T."/>
            <person name="Fievet G."/>
            <person name="Helmstetter N."/>
            <person name="King M."/>
            <person name="Knapp S.J."/>
            <person name="Lai Z."/>
            <person name="Le Paslier M.C."/>
            <person name="Lippi Y."/>
            <person name="Lorenzon L."/>
            <person name="Mandel J.R."/>
            <person name="Marage G."/>
            <person name="Marchand G."/>
            <person name="Marquand E."/>
            <person name="Bret-Mestries E."/>
            <person name="Morien E."/>
            <person name="Nambeesan S."/>
            <person name="Nguyen T."/>
            <person name="Pegot-Espagnet P."/>
            <person name="Pouilly N."/>
            <person name="Raftis F."/>
            <person name="Sallet E."/>
            <person name="Schiex T."/>
            <person name="Thomas J."/>
            <person name="Vandecasteele C."/>
            <person name="Vares D."/>
            <person name="Vear F."/>
            <person name="Vautrin S."/>
            <person name="Crespi M."/>
            <person name="Mangin B."/>
            <person name="Burke J.M."/>
            <person name="Salse J."/>
            <person name="Munos S."/>
            <person name="Vincourt P."/>
            <person name="Rieseberg L.H."/>
            <person name="Langlade N.B."/>
        </authorList>
    </citation>
    <scope>NUCLEOTIDE SEQUENCE [LARGE SCALE GENOMIC DNA]</scope>
    <source>
        <strain evidence="9">cv. SF193</strain>
    </source>
</reference>
<dbReference type="CDD" id="cd14231">
    <property type="entry name" value="GAT_GGA-like_plant"/>
    <property type="match status" value="1"/>
</dbReference>
<feature type="domain" description="GAT" evidence="7">
    <location>
        <begin position="176"/>
        <end position="264"/>
    </location>
</feature>
<dbReference type="GO" id="GO:0005737">
    <property type="term" value="C:cytoplasm"/>
    <property type="evidence" value="ECO:0007669"/>
    <property type="project" value="UniProtKB-ARBA"/>
</dbReference>
<dbReference type="SUPFAM" id="SSF89009">
    <property type="entry name" value="GAT-like domain"/>
    <property type="match status" value="1"/>
</dbReference>
<evidence type="ECO:0000256" key="3">
    <source>
        <dbReference type="ARBA" id="ARBA00022448"/>
    </source>
</evidence>
<dbReference type="Gene3D" id="1.20.58.160">
    <property type="match status" value="1"/>
</dbReference>
<dbReference type="PROSITE" id="PS50909">
    <property type="entry name" value="GAT"/>
    <property type="match status" value="1"/>
</dbReference>
<comment type="subcellular location">
    <subcellularLocation>
        <location evidence="1">Membrane</location>
        <topology evidence="1">Peripheral membrane protein</topology>
    </subcellularLocation>
</comment>
<proteinExistence type="inferred from homology"/>
<dbReference type="InterPro" id="IPR044836">
    <property type="entry name" value="TOL_plant"/>
</dbReference>
<dbReference type="InParanoid" id="A0A251TFG7"/>
<dbReference type="PROSITE" id="PS50179">
    <property type="entry name" value="VHS"/>
    <property type="match status" value="1"/>
</dbReference>
<keyword evidence="3" id="KW-0813">Transport</keyword>
<protein>
    <submittedName>
        <fullName evidence="8">Putative GAT domain, ENTH/VHS</fullName>
    </submittedName>
</protein>
<keyword evidence="4" id="KW-0653">Protein transport</keyword>
<organism evidence="8 9">
    <name type="scientific">Helianthus annuus</name>
    <name type="common">Common sunflower</name>
    <dbReference type="NCBI Taxonomy" id="4232"/>
    <lineage>
        <taxon>Eukaryota</taxon>
        <taxon>Viridiplantae</taxon>
        <taxon>Streptophyta</taxon>
        <taxon>Embryophyta</taxon>
        <taxon>Tracheophyta</taxon>
        <taxon>Spermatophyta</taxon>
        <taxon>Magnoliopsida</taxon>
        <taxon>eudicotyledons</taxon>
        <taxon>Gunneridae</taxon>
        <taxon>Pentapetalae</taxon>
        <taxon>asterids</taxon>
        <taxon>campanulids</taxon>
        <taxon>Asterales</taxon>
        <taxon>Asteraceae</taxon>
        <taxon>Asteroideae</taxon>
        <taxon>Heliantheae alliance</taxon>
        <taxon>Heliantheae</taxon>
        <taxon>Helianthus</taxon>
    </lineage>
</organism>
<dbReference type="InterPro" id="IPR038425">
    <property type="entry name" value="GAT_sf"/>
</dbReference>